<evidence type="ECO:0000256" key="2">
    <source>
        <dbReference type="ARBA" id="ARBA00022679"/>
    </source>
</evidence>
<proteinExistence type="predicted"/>
<evidence type="ECO:0000256" key="1">
    <source>
        <dbReference type="ARBA" id="ARBA00022603"/>
    </source>
</evidence>
<dbReference type="Pfam" id="PF02574">
    <property type="entry name" value="S-methyl_trans"/>
    <property type="match status" value="1"/>
</dbReference>
<protein>
    <submittedName>
        <fullName evidence="4">Homocysteine S-Methyltransferase Family Protein</fullName>
    </submittedName>
</protein>
<dbReference type="InterPro" id="IPR003726">
    <property type="entry name" value="HCY_dom"/>
</dbReference>
<dbReference type="GO" id="GO:0008168">
    <property type="term" value="F:methyltransferase activity"/>
    <property type="evidence" value="ECO:0007669"/>
    <property type="project" value="UniProtKB-KW"/>
</dbReference>
<dbReference type="GO" id="GO:0032259">
    <property type="term" value="P:methylation"/>
    <property type="evidence" value="ECO:0007669"/>
    <property type="project" value="UniProtKB-KW"/>
</dbReference>
<reference evidence="4" key="1">
    <citation type="submission" date="2024-03" db="EMBL/GenBank/DDBJ databases">
        <title>Eukaryotic viruses encode the ribosomal protein eL40.</title>
        <authorList>
            <person name="Thomy J."/>
            <person name="Schvarcz C.R."/>
            <person name="McBeain K.A."/>
            <person name="Edwards K.F."/>
            <person name="Steward G.F."/>
        </authorList>
    </citation>
    <scope>NUCLEOTIDE SEQUENCE</scope>
    <source>
        <strain evidence="4">FloV-SA2</strain>
    </source>
</reference>
<gene>
    <name evidence="4" type="ORF">FloV-SA2_00076</name>
</gene>
<dbReference type="InterPro" id="IPR036589">
    <property type="entry name" value="HCY_dom_sf"/>
</dbReference>
<sequence length="198" mass="23461">MEQFRNKNNTKICGSLPPYFPSYHYEDIDDNFCNFYDELVNIFKGKVDYYIIETSVDFKHVKKICEIIKKYDQKTDIIVSLYINESNEKNIDKYFDLNIYGIFFNCCSFPDLVSFYDNHLKDKNFENKKFGFLCNKINEKKYAEESDVSNLQSFKVNKNITKNNLHSFLNKLSFKEVFIGGCCGYGVQEMKELIKILK</sequence>
<feature type="domain" description="Hcy-binding" evidence="3">
    <location>
        <begin position="9"/>
        <end position="195"/>
    </location>
</feature>
<dbReference type="EMBL" id="PP542043">
    <property type="protein sequence ID" value="XDO01899.1"/>
    <property type="molecule type" value="Genomic_DNA"/>
</dbReference>
<accession>A0AB39JB35</accession>
<evidence type="ECO:0000259" key="3">
    <source>
        <dbReference type="Pfam" id="PF02574"/>
    </source>
</evidence>
<organism evidence="4">
    <name type="scientific">Florenciella sp. virus SA2</name>
    <dbReference type="NCBI Taxonomy" id="3240092"/>
    <lineage>
        <taxon>Viruses</taxon>
    </lineage>
</organism>
<dbReference type="Gene3D" id="3.20.20.330">
    <property type="entry name" value="Homocysteine-binding-like domain"/>
    <property type="match status" value="1"/>
</dbReference>
<dbReference type="SUPFAM" id="SSF82282">
    <property type="entry name" value="Homocysteine S-methyltransferase"/>
    <property type="match status" value="1"/>
</dbReference>
<keyword evidence="2" id="KW-0808">Transferase</keyword>
<name>A0AB39JB35_9VIRU</name>
<keyword evidence="1" id="KW-0489">Methyltransferase</keyword>
<evidence type="ECO:0000313" key="4">
    <source>
        <dbReference type="EMBL" id="XDO01899.1"/>
    </source>
</evidence>